<reference evidence="1 2" key="1">
    <citation type="submission" date="2020-07" db="EMBL/GenBank/DDBJ databases">
        <authorList>
            <person name="Sun Q."/>
        </authorList>
    </citation>
    <scope>NUCLEOTIDE SEQUENCE [LARGE SCALE GENOMIC DNA]</scope>
    <source>
        <strain evidence="1 2">WYCCWR 11290</strain>
    </source>
</reference>
<dbReference type="InterPro" id="IPR053851">
    <property type="entry name" value="DUF6929"/>
</dbReference>
<dbReference type="Pfam" id="PF22000">
    <property type="entry name" value="DUF6929"/>
    <property type="match status" value="1"/>
</dbReference>
<dbReference type="AlphaFoldDB" id="A0A7Z0RKV4"/>
<sequence length="312" mass="33035">MITATELRALDVFPERPDTQTPYISAASGLVCVGSHIYVVADDELHLGVFSAGDNEPGRLIRLFAGDLPIVKADRKRQKPDLEAIVFIPAFKGFSYGALLALGSASRPNRGRGILLGLDPQGGISGSPEQVDMAPMLGPLHRAFADLNIEGAVVVGDELLLFQRGNKKYIENAIIRYPLLPALNALRGLDADAFAPSAITPVNLGMIEGVPLCFTDAAALPNGDVVFCAVAEDTGDAYLDGHCVGAAIGIADKHGRLLSSHQLEQPYKVEGISAQMKNDTLNLLLVTDADDPAIPAKLLSGLISLEAEASRY</sequence>
<dbReference type="EMBL" id="JACCPJ010000005">
    <property type="protein sequence ID" value="NZD63441.1"/>
    <property type="molecule type" value="Genomic_DNA"/>
</dbReference>
<proteinExistence type="predicted"/>
<comment type="caution">
    <text evidence="1">The sequence shown here is derived from an EMBL/GenBank/DDBJ whole genome shotgun (WGS) entry which is preliminary data.</text>
</comment>
<protein>
    <submittedName>
        <fullName evidence="1">Uncharacterized protein</fullName>
    </submittedName>
</protein>
<organism evidence="1 2">
    <name type="scientific">Rhizobium changzhiense</name>
    <dbReference type="NCBI Taxonomy" id="2692317"/>
    <lineage>
        <taxon>Bacteria</taxon>
        <taxon>Pseudomonadati</taxon>
        <taxon>Pseudomonadota</taxon>
        <taxon>Alphaproteobacteria</taxon>
        <taxon>Hyphomicrobiales</taxon>
        <taxon>Rhizobiaceae</taxon>
        <taxon>Rhizobium/Agrobacterium group</taxon>
        <taxon>Rhizobium</taxon>
    </lineage>
</organism>
<accession>A0A7Z0RKV4</accession>
<name>A0A7Z0RKV4_9HYPH</name>
<dbReference type="Proteomes" id="UP000532162">
    <property type="component" value="Unassembled WGS sequence"/>
</dbReference>
<evidence type="ECO:0000313" key="2">
    <source>
        <dbReference type="Proteomes" id="UP000532162"/>
    </source>
</evidence>
<gene>
    <name evidence="1" type="ORF">HX900_20320</name>
</gene>
<evidence type="ECO:0000313" key="1">
    <source>
        <dbReference type="EMBL" id="NZD63441.1"/>
    </source>
</evidence>